<dbReference type="Gene3D" id="6.20.20.10">
    <property type="match status" value="1"/>
</dbReference>
<dbReference type="Proteomes" id="UP001595896">
    <property type="component" value="Unassembled WGS sequence"/>
</dbReference>
<protein>
    <submittedName>
        <fullName evidence="1">YuiA family protein</fullName>
    </submittedName>
</protein>
<proteinExistence type="predicted"/>
<gene>
    <name evidence="1" type="ORF">ACFO4L_10940</name>
</gene>
<dbReference type="InterPro" id="IPR035272">
    <property type="entry name" value="DUF5351"/>
</dbReference>
<sequence length="41" mass="4500">MYQRKHTKRTQCPYCSGKGYHQLLLGGTETCPACGGSGRPQ</sequence>
<dbReference type="EMBL" id="JBHSGK010000011">
    <property type="protein sequence ID" value="MFC4737103.1"/>
    <property type="molecule type" value="Genomic_DNA"/>
</dbReference>
<dbReference type="InterPro" id="IPR036410">
    <property type="entry name" value="HSP_DnaJ_Cys-rich_dom_sf"/>
</dbReference>
<reference evidence="2" key="1">
    <citation type="journal article" date="2019" name="Int. J. Syst. Evol. Microbiol.">
        <title>The Global Catalogue of Microorganisms (GCM) 10K type strain sequencing project: providing services to taxonomists for standard genome sequencing and annotation.</title>
        <authorList>
            <consortium name="The Broad Institute Genomics Platform"/>
            <consortium name="The Broad Institute Genome Sequencing Center for Infectious Disease"/>
            <person name="Wu L."/>
            <person name="Ma J."/>
        </authorList>
    </citation>
    <scope>NUCLEOTIDE SEQUENCE [LARGE SCALE GENOMIC DNA]</scope>
    <source>
        <strain evidence="2">JCM 12165</strain>
    </source>
</reference>
<keyword evidence="2" id="KW-1185">Reference proteome</keyword>
<evidence type="ECO:0000313" key="1">
    <source>
        <dbReference type="EMBL" id="MFC4737103.1"/>
    </source>
</evidence>
<dbReference type="RefSeq" id="WP_377909701.1">
    <property type="nucleotide sequence ID" value="NZ_JBHSGK010000011.1"/>
</dbReference>
<dbReference type="Pfam" id="PF17302">
    <property type="entry name" value="DUF5351"/>
    <property type="match status" value="1"/>
</dbReference>
<accession>A0ABV9NUT9</accession>
<dbReference type="SUPFAM" id="SSF57938">
    <property type="entry name" value="DnaJ/Hsp40 cysteine-rich domain"/>
    <property type="match status" value="1"/>
</dbReference>
<evidence type="ECO:0000313" key="2">
    <source>
        <dbReference type="Proteomes" id="UP001595896"/>
    </source>
</evidence>
<name>A0ABV9NUT9_9BACI</name>
<organism evidence="1 2">
    <name type="scientific">Bacillus daqingensis</name>
    <dbReference type="NCBI Taxonomy" id="872396"/>
    <lineage>
        <taxon>Bacteria</taxon>
        <taxon>Bacillati</taxon>
        <taxon>Bacillota</taxon>
        <taxon>Bacilli</taxon>
        <taxon>Bacillales</taxon>
        <taxon>Bacillaceae</taxon>
        <taxon>Bacillus</taxon>
    </lineage>
</organism>
<comment type="caution">
    <text evidence="1">The sequence shown here is derived from an EMBL/GenBank/DDBJ whole genome shotgun (WGS) entry which is preliminary data.</text>
</comment>